<dbReference type="Proteomes" id="UP000609121">
    <property type="component" value="Unassembled WGS sequence"/>
</dbReference>
<proteinExistence type="predicted"/>
<comment type="caution">
    <text evidence="1">The sequence shown here is derived from an EMBL/GenBank/DDBJ whole genome shotgun (WGS) entry which is preliminary data.</text>
</comment>
<organism evidence="1 2">
    <name type="scientific">Mangrovicoccus algicola</name>
    <dbReference type="NCBI Taxonomy" id="2771008"/>
    <lineage>
        <taxon>Bacteria</taxon>
        <taxon>Pseudomonadati</taxon>
        <taxon>Pseudomonadota</taxon>
        <taxon>Alphaproteobacteria</taxon>
        <taxon>Rhodobacterales</taxon>
        <taxon>Paracoccaceae</taxon>
        <taxon>Mangrovicoccus</taxon>
    </lineage>
</organism>
<dbReference type="EMBL" id="JACVXA010000118">
    <property type="protein sequence ID" value="MBE3640648.1"/>
    <property type="molecule type" value="Genomic_DNA"/>
</dbReference>
<evidence type="ECO:0000313" key="2">
    <source>
        <dbReference type="Proteomes" id="UP000609121"/>
    </source>
</evidence>
<protein>
    <submittedName>
        <fullName evidence="1">Phytoene synthase</fullName>
    </submittedName>
</protein>
<evidence type="ECO:0000313" key="1">
    <source>
        <dbReference type="EMBL" id="MBE3640648.1"/>
    </source>
</evidence>
<feature type="non-terminal residue" evidence="1">
    <location>
        <position position="1"/>
    </location>
</feature>
<gene>
    <name evidence="1" type="ORF">ICN82_20795</name>
</gene>
<keyword evidence="2" id="KW-1185">Reference proteome</keyword>
<dbReference type="AlphaFoldDB" id="A0A8J7D1D1"/>
<accession>A0A8J7D1D1</accession>
<sequence>AAYPALLAGWQARGVLEQVRRDPERVAAGRLEPSPFRRDATLLLHRLRGW</sequence>
<name>A0A8J7D1D1_9RHOB</name>
<reference evidence="1" key="1">
    <citation type="submission" date="2020-09" db="EMBL/GenBank/DDBJ databases">
        <title>A novel bacterium of genus Mangrovicoccus, isolated from South China Sea.</title>
        <authorList>
            <person name="Huang H."/>
            <person name="Mo K."/>
            <person name="Hu Y."/>
        </authorList>
    </citation>
    <scope>NUCLEOTIDE SEQUENCE</scope>
    <source>
        <strain evidence="1">HB182678</strain>
    </source>
</reference>